<dbReference type="FunFam" id="3.80.10.10:FF:000095">
    <property type="entry name" value="LRR receptor-like serine/threonine-protein kinase GSO1"/>
    <property type="match status" value="1"/>
</dbReference>
<dbReference type="Gene3D" id="3.80.10.10">
    <property type="entry name" value="Ribonuclease Inhibitor"/>
    <property type="match status" value="5"/>
</dbReference>
<dbReference type="EMBL" id="BPVZ01000161">
    <property type="protein sequence ID" value="GKV42762.1"/>
    <property type="molecule type" value="Genomic_DNA"/>
</dbReference>
<evidence type="ECO:0000256" key="5">
    <source>
        <dbReference type="ARBA" id="ARBA00022692"/>
    </source>
</evidence>
<dbReference type="InterPro" id="IPR001611">
    <property type="entry name" value="Leu-rich_rpt"/>
</dbReference>
<dbReference type="FunFam" id="3.80.10.10:FF:000111">
    <property type="entry name" value="LRR receptor-like serine/threonine-protein kinase ERECTA"/>
    <property type="match status" value="1"/>
</dbReference>
<reference evidence="14 15" key="1">
    <citation type="journal article" date="2021" name="Commun. Biol.">
        <title>The genome of Shorea leprosula (Dipterocarpaceae) highlights the ecological relevance of drought in aseasonal tropical rainforests.</title>
        <authorList>
            <person name="Ng K.K.S."/>
            <person name="Kobayashi M.J."/>
            <person name="Fawcett J.A."/>
            <person name="Hatakeyama M."/>
            <person name="Paape T."/>
            <person name="Ng C.H."/>
            <person name="Ang C.C."/>
            <person name="Tnah L.H."/>
            <person name="Lee C.T."/>
            <person name="Nishiyama T."/>
            <person name="Sese J."/>
            <person name="O'Brien M.J."/>
            <person name="Copetti D."/>
            <person name="Mohd Noor M.I."/>
            <person name="Ong R.C."/>
            <person name="Putra M."/>
            <person name="Sireger I.Z."/>
            <person name="Indrioko S."/>
            <person name="Kosugi Y."/>
            <person name="Izuno A."/>
            <person name="Isagi Y."/>
            <person name="Lee S.L."/>
            <person name="Shimizu K.K."/>
        </authorList>
    </citation>
    <scope>NUCLEOTIDE SEQUENCE [LARGE SCALE GENOMIC DNA]</scope>
    <source>
        <strain evidence="14">214</strain>
    </source>
</reference>
<feature type="transmembrane region" description="Helical" evidence="12">
    <location>
        <begin position="985"/>
        <end position="1008"/>
    </location>
</feature>
<evidence type="ECO:0000256" key="1">
    <source>
        <dbReference type="ARBA" id="ARBA00004251"/>
    </source>
</evidence>
<evidence type="ECO:0000256" key="3">
    <source>
        <dbReference type="ARBA" id="ARBA00022475"/>
    </source>
</evidence>
<keyword evidence="3" id="KW-1003">Cell membrane</keyword>
<evidence type="ECO:0000256" key="8">
    <source>
        <dbReference type="ARBA" id="ARBA00022989"/>
    </source>
</evidence>
<keyword evidence="11" id="KW-0325">Glycoprotein</keyword>
<dbReference type="Proteomes" id="UP001054252">
    <property type="component" value="Unassembled WGS sequence"/>
</dbReference>
<evidence type="ECO:0000256" key="12">
    <source>
        <dbReference type="SAM" id="Phobius"/>
    </source>
</evidence>
<gene>
    <name evidence="14" type="ORF">SLEP1_g50136</name>
</gene>
<dbReference type="InterPro" id="IPR013210">
    <property type="entry name" value="LRR_N_plant-typ"/>
</dbReference>
<sequence>MCLHLKIRSVWSLRLEDQQSLLLKLKQTLIFNPASSSKLVWWNSSTNCCSWAGVTCGSSGQVIGLDLSHESISGGIDTSSSLFDLHHLQSLNLAWNKFNGSRIPSGLDKLANLRHLNLSNSEFAGQIPAEISSLTRLVSLDISISWELYFIYAYPILKLENPNLSMLVRNLTRLTELHLEGTNASAQGHDWCRVLSLLPRLRVLNLANCLLTGPIDSSLAKSTFLSVFHLNGNNLSAPVPEFFGNFSNLTSLDLMDCGLYGNFPAKVFQLPTLQSLDISSNPLLRGTLPEFPENGSLQTLVLSSTNFSGTIPDSIGNLKVLSRIDLSFCKFRGSIPDTTAKLLQLVSLDFSYNGFSGPIPSFSLAKNISELNLANNQLTGSILSTDWSALSKLVSIDLHNNSLNGTLPTSLFGMPSLQRIKLNQNQFSGGLNVPSELASVLRTLDLEGNKLVGPFPEIVFQLQSLKILVLSYNNFSGPVKLSSFQPLRNLSTLDLSYNSLLVNATGIDPALFPQISALNLASCKLTGFPDFLKKQSQLCNLDLSANQIDGEIPSWIWNSTFLSHLNLSHNFLVNLQDPKRGPISAQYLSLLDLRGNKLQGQLPNLPPSATYVDFSSNKFSSVIPVNIGDYLEFAYFLSLSNNNIHGSIPKSICNGTYLHVLDLSNNSIGGIVPQCLTRMKSLGVLSLSENRLNGSISDSFSSNCAVQTLDLNGNQIGGKIPRSLANCQNLMVFDIGKNEINDTFPCHLKNISSLRVLILRSNYFYGRIDCPNDNYSWPILQIVDLASNHFSGELPQQCLRTWKAMIDNEDELQNLRFKIFDLDPFYYQNAIMVTMKSVETRLAKILTIFTSIDLSCNNFVGKLPEVIGEFKALHILNLSHNSLTGLIPSSIGNLRQLESLDLSSNNLSGKIPQQLSNLNFLEVLNLSDNQLEGMIPTGNQLQTFSEDSFIGNKGLCGVPLKENCRPNTQPSHEGNNSDHGTNINWNLLSVEVGFVFGLAIVILPLMFWKRWRIWYYKHVDSVLFGLLPQLSQTSRIHGRRALRTHRRRN</sequence>
<keyword evidence="9 12" id="KW-0472">Membrane</keyword>
<keyword evidence="10" id="KW-0675">Receptor</keyword>
<feature type="domain" description="Leucine-rich repeat-containing N-terminal plant-type" evidence="13">
    <location>
        <begin position="16"/>
        <end position="56"/>
    </location>
</feature>
<organism evidence="14 15">
    <name type="scientific">Rubroshorea leprosula</name>
    <dbReference type="NCBI Taxonomy" id="152421"/>
    <lineage>
        <taxon>Eukaryota</taxon>
        <taxon>Viridiplantae</taxon>
        <taxon>Streptophyta</taxon>
        <taxon>Embryophyta</taxon>
        <taxon>Tracheophyta</taxon>
        <taxon>Spermatophyta</taxon>
        <taxon>Magnoliopsida</taxon>
        <taxon>eudicotyledons</taxon>
        <taxon>Gunneridae</taxon>
        <taxon>Pentapetalae</taxon>
        <taxon>rosids</taxon>
        <taxon>malvids</taxon>
        <taxon>Malvales</taxon>
        <taxon>Dipterocarpaceae</taxon>
        <taxon>Rubroshorea</taxon>
    </lineage>
</organism>
<dbReference type="PANTHER" id="PTHR48061:SF2">
    <property type="entry name" value="RECEPTOR LIKE PROTEIN 30-LIKE"/>
    <property type="match status" value="1"/>
</dbReference>
<comment type="subcellular location">
    <subcellularLocation>
        <location evidence="1">Cell membrane</location>
        <topology evidence="1">Single-pass type I membrane protein</topology>
    </subcellularLocation>
</comment>
<evidence type="ECO:0000256" key="9">
    <source>
        <dbReference type="ARBA" id="ARBA00023136"/>
    </source>
</evidence>
<evidence type="ECO:0000256" key="4">
    <source>
        <dbReference type="ARBA" id="ARBA00022614"/>
    </source>
</evidence>
<evidence type="ECO:0000313" key="14">
    <source>
        <dbReference type="EMBL" id="GKV42762.1"/>
    </source>
</evidence>
<dbReference type="PANTHER" id="PTHR48061">
    <property type="entry name" value="LEUCINE-RICH REPEAT RECEPTOR PROTEIN KINASE EMS1-LIKE-RELATED"/>
    <property type="match status" value="1"/>
</dbReference>
<keyword evidence="5 12" id="KW-0812">Transmembrane</keyword>
<dbReference type="Pfam" id="PF13516">
    <property type="entry name" value="LRR_6"/>
    <property type="match status" value="1"/>
</dbReference>
<keyword evidence="4" id="KW-0433">Leucine-rich repeat</keyword>
<keyword evidence="8 12" id="KW-1133">Transmembrane helix</keyword>
<keyword evidence="6" id="KW-0732">Signal</keyword>
<dbReference type="PRINTS" id="PR00019">
    <property type="entry name" value="LEURICHRPT"/>
</dbReference>
<keyword evidence="7" id="KW-0677">Repeat</keyword>
<comment type="caution">
    <text evidence="14">The sequence shown here is derived from an EMBL/GenBank/DDBJ whole genome shotgun (WGS) entry which is preliminary data.</text>
</comment>
<dbReference type="Pfam" id="PF13855">
    <property type="entry name" value="LRR_8"/>
    <property type="match status" value="3"/>
</dbReference>
<dbReference type="Pfam" id="PF00560">
    <property type="entry name" value="LRR_1"/>
    <property type="match status" value="6"/>
</dbReference>
<evidence type="ECO:0000259" key="13">
    <source>
        <dbReference type="Pfam" id="PF08263"/>
    </source>
</evidence>
<evidence type="ECO:0000256" key="6">
    <source>
        <dbReference type="ARBA" id="ARBA00022729"/>
    </source>
</evidence>
<evidence type="ECO:0000256" key="11">
    <source>
        <dbReference type="ARBA" id="ARBA00023180"/>
    </source>
</evidence>
<accession>A0AAV5M2D1</accession>
<dbReference type="Pfam" id="PF08263">
    <property type="entry name" value="LRRNT_2"/>
    <property type="match status" value="1"/>
</dbReference>
<dbReference type="AlphaFoldDB" id="A0AAV5M2D1"/>
<name>A0AAV5M2D1_9ROSI</name>
<dbReference type="InterPro" id="IPR046956">
    <property type="entry name" value="RLP23-like"/>
</dbReference>
<evidence type="ECO:0000256" key="7">
    <source>
        <dbReference type="ARBA" id="ARBA00022737"/>
    </source>
</evidence>
<dbReference type="SUPFAM" id="SSF52058">
    <property type="entry name" value="L domain-like"/>
    <property type="match status" value="3"/>
</dbReference>
<dbReference type="InterPro" id="IPR032675">
    <property type="entry name" value="LRR_dom_sf"/>
</dbReference>
<dbReference type="PROSITE" id="PS51450">
    <property type="entry name" value="LRR"/>
    <property type="match status" value="1"/>
</dbReference>
<evidence type="ECO:0000256" key="10">
    <source>
        <dbReference type="ARBA" id="ARBA00023170"/>
    </source>
</evidence>
<protein>
    <recommendedName>
        <fullName evidence="13">Leucine-rich repeat-containing N-terminal plant-type domain-containing protein</fullName>
    </recommendedName>
</protein>
<dbReference type="InterPro" id="IPR003591">
    <property type="entry name" value="Leu-rich_rpt_typical-subtyp"/>
</dbReference>
<dbReference type="FunFam" id="3.80.10.10:FF:000041">
    <property type="entry name" value="LRR receptor-like serine/threonine-protein kinase ERECTA"/>
    <property type="match status" value="1"/>
</dbReference>
<proteinExistence type="inferred from homology"/>
<dbReference type="SMART" id="SM00369">
    <property type="entry name" value="LRR_TYP"/>
    <property type="match status" value="10"/>
</dbReference>
<evidence type="ECO:0000256" key="2">
    <source>
        <dbReference type="ARBA" id="ARBA00009592"/>
    </source>
</evidence>
<dbReference type="GO" id="GO:0005886">
    <property type="term" value="C:plasma membrane"/>
    <property type="evidence" value="ECO:0007669"/>
    <property type="project" value="UniProtKB-SubCell"/>
</dbReference>
<keyword evidence="15" id="KW-1185">Reference proteome</keyword>
<evidence type="ECO:0000313" key="15">
    <source>
        <dbReference type="Proteomes" id="UP001054252"/>
    </source>
</evidence>
<comment type="similarity">
    <text evidence="2">Belongs to the RLP family.</text>
</comment>